<dbReference type="AlphaFoldDB" id="A0A6M3IKF8"/>
<reference evidence="1" key="1">
    <citation type="submission" date="2020-03" db="EMBL/GenBank/DDBJ databases">
        <title>The deep terrestrial virosphere.</title>
        <authorList>
            <person name="Holmfeldt K."/>
            <person name="Nilsson E."/>
            <person name="Simone D."/>
            <person name="Lopez-Fernandez M."/>
            <person name="Wu X."/>
            <person name="de Brujin I."/>
            <person name="Lundin D."/>
            <person name="Andersson A."/>
            <person name="Bertilsson S."/>
            <person name="Dopson M."/>
        </authorList>
    </citation>
    <scope>NUCLEOTIDE SEQUENCE</scope>
    <source>
        <strain evidence="1">MM415B01557</strain>
    </source>
</reference>
<protein>
    <submittedName>
        <fullName evidence="1">Uncharacterized protein</fullName>
    </submittedName>
</protein>
<gene>
    <name evidence="1" type="ORF">MM415B01557_0021</name>
</gene>
<dbReference type="EMBL" id="MT141293">
    <property type="protein sequence ID" value="QJA57825.1"/>
    <property type="molecule type" value="Genomic_DNA"/>
</dbReference>
<evidence type="ECO:0000313" key="1">
    <source>
        <dbReference type="EMBL" id="QJA57825.1"/>
    </source>
</evidence>
<sequence length="164" mass="20099">MTERDIQLALYYYRCCKGRVYLMMPNVYLYNWESDILYINDNRYVTEYEIKVSLSDFRNDSKKEAKHKALYETHSGPKQFYYVCPNRLIPLCEVPEYAGLMYVHKSKYIWNYKTEIVKKAPILKTKKLTDKQIEHIMYKSHKRYLRLFVDCWIEQDNLKYDLKR</sequence>
<proteinExistence type="predicted"/>
<accession>A0A6M3IKF8</accession>
<organism evidence="1">
    <name type="scientific">viral metagenome</name>
    <dbReference type="NCBI Taxonomy" id="1070528"/>
    <lineage>
        <taxon>unclassified sequences</taxon>
        <taxon>metagenomes</taxon>
        <taxon>organismal metagenomes</taxon>
    </lineage>
</organism>
<name>A0A6M3IKF8_9ZZZZ</name>